<proteinExistence type="predicted"/>
<keyword evidence="2" id="KW-1185">Reference proteome</keyword>
<dbReference type="EMBL" id="SJSL01000006">
    <property type="protein sequence ID" value="TCC98957.1"/>
    <property type="molecule type" value="Genomic_DNA"/>
</dbReference>
<accession>A0A4R0NGT3</accession>
<dbReference type="Proteomes" id="UP000293347">
    <property type="component" value="Unassembled WGS sequence"/>
</dbReference>
<protein>
    <submittedName>
        <fullName evidence="1">Uncharacterized protein</fullName>
    </submittedName>
</protein>
<comment type="caution">
    <text evidence="1">The sequence shown here is derived from an EMBL/GenBank/DDBJ whole genome shotgun (WGS) entry which is preliminary data.</text>
</comment>
<evidence type="ECO:0000313" key="2">
    <source>
        <dbReference type="Proteomes" id="UP000293347"/>
    </source>
</evidence>
<gene>
    <name evidence="1" type="ORF">EZ437_17625</name>
</gene>
<organism evidence="1 2">
    <name type="scientific">Pedobacter psychroterrae</name>
    <dbReference type="NCBI Taxonomy" id="2530453"/>
    <lineage>
        <taxon>Bacteria</taxon>
        <taxon>Pseudomonadati</taxon>
        <taxon>Bacteroidota</taxon>
        <taxon>Sphingobacteriia</taxon>
        <taxon>Sphingobacteriales</taxon>
        <taxon>Sphingobacteriaceae</taxon>
        <taxon>Pedobacter</taxon>
    </lineage>
</organism>
<evidence type="ECO:0000313" key="1">
    <source>
        <dbReference type="EMBL" id="TCC98957.1"/>
    </source>
</evidence>
<dbReference type="AlphaFoldDB" id="A0A4R0NGT3"/>
<reference evidence="1 2" key="1">
    <citation type="submission" date="2019-02" db="EMBL/GenBank/DDBJ databases">
        <title>Pedobacter sp. RP-1-14 sp. nov., isolated from Arctic soil.</title>
        <authorList>
            <person name="Dahal R.H."/>
        </authorList>
    </citation>
    <scope>NUCLEOTIDE SEQUENCE [LARGE SCALE GENOMIC DNA]</scope>
    <source>
        <strain evidence="1 2">RP-1-14</strain>
    </source>
</reference>
<sequence>MKNPIFEIYVNGELVTTAGITVEFGVLSMITTWVRRQKLNDESLSLTVSGLNSIDNTMLDWYGAGLTIGDEIRIKITDESEITIPKIKEGWSNIDERILADKLKQFHRLKEELKDHI</sequence>
<name>A0A4R0NGT3_9SPHI</name>
<dbReference type="OrthoDB" id="1442549at2"/>
<dbReference type="RefSeq" id="WP_131597388.1">
    <property type="nucleotide sequence ID" value="NZ_SJSL01000006.1"/>
</dbReference>